<keyword evidence="9 12" id="KW-0653">Protein transport</keyword>
<evidence type="ECO:0000256" key="9">
    <source>
        <dbReference type="ARBA" id="ARBA00022927"/>
    </source>
</evidence>
<evidence type="ECO:0000256" key="7">
    <source>
        <dbReference type="ARBA" id="ARBA00022519"/>
    </source>
</evidence>
<dbReference type="PANTHER" id="PTHR30558">
    <property type="entry name" value="EXBD MEMBRANE COMPONENT OF PMF-DRIVEN MACROMOLECULE IMPORT SYSTEM"/>
    <property type="match status" value="1"/>
</dbReference>
<dbReference type="Proteomes" id="UP000190341">
    <property type="component" value="Unassembled WGS sequence"/>
</dbReference>
<dbReference type="OrthoDB" id="9798629at2"/>
<dbReference type="GO" id="GO:0005886">
    <property type="term" value="C:plasma membrane"/>
    <property type="evidence" value="ECO:0007669"/>
    <property type="project" value="UniProtKB-SubCell"/>
</dbReference>
<dbReference type="InterPro" id="IPR003400">
    <property type="entry name" value="ExbD"/>
</dbReference>
<comment type="similarity">
    <text evidence="3 12">Belongs to the ExbD/TolR family.</text>
</comment>
<dbReference type="RefSeq" id="WP_079724100.1">
    <property type="nucleotide sequence ID" value="NZ_BMCL01000002.1"/>
</dbReference>
<evidence type="ECO:0000256" key="6">
    <source>
        <dbReference type="ARBA" id="ARBA00022475"/>
    </source>
</evidence>
<dbReference type="Gene3D" id="3.30.420.270">
    <property type="match status" value="1"/>
</dbReference>
<evidence type="ECO:0000313" key="15">
    <source>
        <dbReference type="Proteomes" id="UP000190341"/>
    </source>
</evidence>
<evidence type="ECO:0000256" key="5">
    <source>
        <dbReference type="ARBA" id="ARBA00022448"/>
    </source>
</evidence>
<keyword evidence="15" id="KW-1185">Reference proteome</keyword>
<evidence type="ECO:0000313" key="14">
    <source>
        <dbReference type="EMBL" id="SKC65020.1"/>
    </source>
</evidence>
<comment type="subcellular location">
    <subcellularLocation>
        <location evidence="2">Cell inner membrane</location>
        <topology evidence="2">Single-pass type II membrane protein</topology>
    </subcellularLocation>
    <subcellularLocation>
        <location evidence="12">Cell membrane</location>
        <topology evidence="12">Single-pass type II membrane protein</topology>
    </subcellularLocation>
</comment>
<proteinExistence type="inferred from homology"/>
<evidence type="ECO:0000256" key="1">
    <source>
        <dbReference type="ARBA" id="ARBA00003540"/>
    </source>
</evidence>
<dbReference type="GO" id="GO:0022857">
    <property type="term" value="F:transmembrane transporter activity"/>
    <property type="evidence" value="ECO:0007669"/>
    <property type="project" value="InterPro"/>
</dbReference>
<reference evidence="14 15" key="1">
    <citation type="submission" date="2017-02" db="EMBL/GenBank/DDBJ databases">
        <authorList>
            <person name="Peterson S.W."/>
        </authorList>
    </citation>
    <scope>NUCLEOTIDE SEQUENCE [LARGE SCALE GENOMIC DNA]</scope>
    <source>
        <strain evidence="14 15">P15</strain>
    </source>
</reference>
<evidence type="ECO:0000256" key="2">
    <source>
        <dbReference type="ARBA" id="ARBA00004249"/>
    </source>
</evidence>
<keyword evidence="5 12" id="KW-0813">Transport</keyword>
<sequence>MAFSASARPAALAEMNVTPLVDVMLVLLIIFMVTAPLLSRPLDLALPQRSDHPSKASILTLQVGSQGDLTLDDRPLSRTQLDERLQDALRSDPRTVLTLRASPDADYQEVVSALSVVRRAGVEQVSWLD</sequence>
<dbReference type="AlphaFoldDB" id="A0A1T5KMY2"/>
<keyword evidence="6" id="KW-1003">Cell membrane</keyword>
<keyword evidence="10 13" id="KW-1133">Transmembrane helix</keyword>
<protein>
    <submittedName>
        <fullName evidence="14">Biopolymer transport protein ExbD</fullName>
    </submittedName>
</protein>
<evidence type="ECO:0000256" key="11">
    <source>
        <dbReference type="ARBA" id="ARBA00023136"/>
    </source>
</evidence>
<feature type="transmembrane region" description="Helical" evidence="13">
    <location>
        <begin position="20"/>
        <end position="39"/>
    </location>
</feature>
<dbReference type="EMBL" id="FUZV01000001">
    <property type="protein sequence ID" value="SKC65020.1"/>
    <property type="molecule type" value="Genomic_DNA"/>
</dbReference>
<evidence type="ECO:0000256" key="12">
    <source>
        <dbReference type="RuleBase" id="RU003879"/>
    </source>
</evidence>
<dbReference type="GO" id="GO:0015031">
    <property type="term" value="P:protein transport"/>
    <property type="evidence" value="ECO:0007669"/>
    <property type="project" value="UniProtKB-KW"/>
</dbReference>
<evidence type="ECO:0000256" key="4">
    <source>
        <dbReference type="ARBA" id="ARBA00011471"/>
    </source>
</evidence>
<evidence type="ECO:0000256" key="8">
    <source>
        <dbReference type="ARBA" id="ARBA00022692"/>
    </source>
</evidence>
<comment type="subunit">
    <text evidence="4">The accessory proteins ExbB and ExbD seem to form a complex with TonB.</text>
</comment>
<keyword evidence="7" id="KW-0997">Cell inner membrane</keyword>
<dbReference type="PANTHER" id="PTHR30558:SF12">
    <property type="entry name" value="BIOPOLYMER TRANSPORT PROTEIN EXBD"/>
    <property type="match status" value="1"/>
</dbReference>
<name>A0A1T5KMY2_9GAMM</name>
<keyword evidence="8 12" id="KW-0812">Transmembrane</keyword>
<evidence type="ECO:0000256" key="10">
    <source>
        <dbReference type="ARBA" id="ARBA00022989"/>
    </source>
</evidence>
<gene>
    <name evidence="14" type="ORF">SAMN06296058_1840</name>
</gene>
<dbReference type="STRING" id="428993.SAMN06296058_1840"/>
<organism evidence="14 15">
    <name type="scientific">Pseudoxanthomonas indica</name>
    <dbReference type="NCBI Taxonomy" id="428993"/>
    <lineage>
        <taxon>Bacteria</taxon>
        <taxon>Pseudomonadati</taxon>
        <taxon>Pseudomonadota</taxon>
        <taxon>Gammaproteobacteria</taxon>
        <taxon>Lysobacterales</taxon>
        <taxon>Lysobacteraceae</taxon>
        <taxon>Pseudoxanthomonas</taxon>
    </lineage>
</organism>
<evidence type="ECO:0000256" key="3">
    <source>
        <dbReference type="ARBA" id="ARBA00005811"/>
    </source>
</evidence>
<evidence type="ECO:0000256" key="13">
    <source>
        <dbReference type="SAM" id="Phobius"/>
    </source>
</evidence>
<comment type="function">
    <text evidence="1">Involved in the TonB-dependent energy-dependent transport of various receptor-bound substrates.</text>
</comment>
<keyword evidence="11 13" id="KW-0472">Membrane</keyword>
<dbReference type="Pfam" id="PF02472">
    <property type="entry name" value="ExbD"/>
    <property type="match status" value="1"/>
</dbReference>
<accession>A0A1T5KMY2</accession>